<evidence type="ECO:0000313" key="1">
    <source>
        <dbReference type="EMBL" id="KAI8530874.1"/>
    </source>
</evidence>
<gene>
    <name evidence="1" type="ORF">RHMOL_Rhmol11G0093600</name>
</gene>
<protein>
    <submittedName>
        <fullName evidence="1">Uncharacterized protein</fullName>
    </submittedName>
</protein>
<dbReference type="Proteomes" id="UP001062846">
    <property type="component" value="Chromosome 11"/>
</dbReference>
<keyword evidence="2" id="KW-1185">Reference proteome</keyword>
<organism evidence="1 2">
    <name type="scientific">Rhododendron molle</name>
    <name type="common">Chinese azalea</name>
    <name type="synonym">Azalea mollis</name>
    <dbReference type="NCBI Taxonomy" id="49168"/>
    <lineage>
        <taxon>Eukaryota</taxon>
        <taxon>Viridiplantae</taxon>
        <taxon>Streptophyta</taxon>
        <taxon>Embryophyta</taxon>
        <taxon>Tracheophyta</taxon>
        <taxon>Spermatophyta</taxon>
        <taxon>Magnoliopsida</taxon>
        <taxon>eudicotyledons</taxon>
        <taxon>Gunneridae</taxon>
        <taxon>Pentapetalae</taxon>
        <taxon>asterids</taxon>
        <taxon>Ericales</taxon>
        <taxon>Ericaceae</taxon>
        <taxon>Ericoideae</taxon>
        <taxon>Rhodoreae</taxon>
        <taxon>Rhododendron</taxon>
    </lineage>
</organism>
<dbReference type="EMBL" id="CM046398">
    <property type="protein sequence ID" value="KAI8530874.1"/>
    <property type="molecule type" value="Genomic_DNA"/>
</dbReference>
<name>A0ACC0LR98_RHOML</name>
<comment type="caution">
    <text evidence="1">The sequence shown here is derived from an EMBL/GenBank/DDBJ whole genome shotgun (WGS) entry which is preliminary data.</text>
</comment>
<reference evidence="1" key="1">
    <citation type="submission" date="2022-02" db="EMBL/GenBank/DDBJ databases">
        <title>Plant Genome Project.</title>
        <authorList>
            <person name="Zhang R.-G."/>
        </authorList>
    </citation>
    <scope>NUCLEOTIDE SEQUENCE</scope>
    <source>
        <strain evidence="1">AT1</strain>
    </source>
</reference>
<accession>A0ACC0LR98</accession>
<proteinExistence type="predicted"/>
<evidence type="ECO:0000313" key="2">
    <source>
        <dbReference type="Proteomes" id="UP001062846"/>
    </source>
</evidence>
<sequence>MALHAFMNVVIGVFHLYLFITLMIRHRGLDLSLNPDFYQTHINNINRLVRGNDVDCHDQNCLRALDGTYVPVNPLAVDRARYRSKKDEIANNVLGVCTRDLKFVYVLAGWKESATDSRILGNAMERSHGLRVPRAIATPEVEVVDVEGPLKQKCRSWRKSEEDALMKCMLNEAGDKWKAENGFKKCYFTHLDKELQKVLPGCNLKANPHIDSKVRHWKSVWARFVDITGLSGFGWDVVNKRIDVE</sequence>